<dbReference type="AlphaFoldDB" id="A0AAE3E0A0"/>
<comment type="caution">
    <text evidence="3">The sequence shown here is derived from an EMBL/GenBank/DDBJ whole genome shotgun (WGS) entry which is preliminary data.</text>
</comment>
<name>A0AAE3E0A0_9FIRM</name>
<dbReference type="GO" id="GO:0006351">
    <property type="term" value="P:DNA-templated transcription"/>
    <property type="evidence" value="ECO:0007669"/>
    <property type="project" value="TreeGrafter"/>
</dbReference>
<evidence type="ECO:0000313" key="4">
    <source>
        <dbReference type="Proteomes" id="UP001198242"/>
    </source>
</evidence>
<keyword evidence="2" id="KW-1277">Toxin-antitoxin system</keyword>
<comment type="similarity">
    <text evidence="1">Belongs to the RelB/DinJ antitoxin family.</text>
</comment>
<evidence type="ECO:0000256" key="1">
    <source>
        <dbReference type="ARBA" id="ARBA00010562"/>
    </source>
</evidence>
<sequence>MANTDVTIRMDETTKTELQNLMNDLGMDVNTFFIVVAKQAVREQALPFRPTRQETPNFETLKAMMETEYLIEHPEARKTYDDVDLMMEDLLG</sequence>
<dbReference type="NCBIfam" id="TIGR02384">
    <property type="entry name" value="RelB_DinJ"/>
    <property type="match status" value="1"/>
</dbReference>
<evidence type="ECO:0000256" key="2">
    <source>
        <dbReference type="ARBA" id="ARBA00022649"/>
    </source>
</evidence>
<dbReference type="Gene3D" id="1.10.1220.10">
    <property type="entry name" value="Met repressor-like"/>
    <property type="match status" value="1"/>
</dbReference>
<accession>A0AAE3E0A0</accession>
<dbReference type="Proteomes" id="UP001198242">
    <property type="component" value="Unassembled WGS sequence"/>
</dbReference>
<dbReference type="Pfam" id="PF04221">
    <property type="entry name" value="RelB"/>
    <property type="match status" value="1"/>
</dbReference>
<reference evidence="3 4" key="1">
    <citation type="submission" date="2021-10" db="EMBL/GenBank/DDBJ databases">
        <title>Anaerobic single-cell dispensing facilitates the cultivation of human gut bacteria.</title>
        <authorList>
            <person name="Afrizal A."/>
        </authorList>
    </citation>
    <scope>NUCLEOTIDE SEQUENCE [LARGE SCALE GENOMIC DNA]</scope>
    <source>
        <strain evidence="3 4">CLA-AA-H232</strain>
    </source>
</reference>
<keyword evidence="4" id="KW-1185">Reference proteome</keyword>
<protein>
    <submittedName>
        <fullName evidence="3">Type II toxin-antitoxin system RelB/DinJ family antitoxin</fullName>
    </submittedName>
</protein>
<dbReference type="PANTHER" id="PTHR38781">
    <property type="entry name" value="ANTITOXIN DINJ-RELATED"/>
    <property type="match status" value="1"/>
</dbReference>
<dbReference type="PANTHER" id="PTHR38781:SF1">
    <property type="entry name" value="ANTITOXIN DINJ-RELATED"/>
    <property type="match status" value="1"/>
</dbReference>
<gene>
    <name evidence="3" type="ORF">LKE05_10365</name>
</gene>
<dbReference type="GO" id="GO:0006355">
    <property type="term" value="P:regulation of DNA-templated transcription"/>
    <property type="evidence" value="ECO:0007669"/>
    <property type="project" value="InterPro"/>
</dbReference>
<dbReference type="RefSeq" id="WP_308456801.1">
    <property type="nucleotide sequence ID" value="NZ_JAJEQM010000014.1"/>
</dbReference>
<evidence type="ECO:0000313" key="3">
    <source>
        <dbReference type="EMBL" id="MCC2211189.1"/>
    </source>
</evidence>
<organism evidence="3 4">
    <name type="scientific">Hominilimicola fabiformis</name>
    <dbReference type="NCBI Taxonomy" id="2885356"/>
    <lineage>
        <taxon>Bacteria</taxon>
        <taxon>Bacillati</taxon>
        <taxon>Bacillota</taxon>
        <taxon>Clostridia</taxon>
        <taxon>Eubacteriales</taxon>
        <taxon>Oscillospiraceae</taxon>
        <taxon>Hominilimicola</taxon>
    </lineage>
</organism>
<proteinExistence type="inferred from homology"/>
<dbReference type="InterPro" id="IPR007337">
    <property type="entry name" value="RelB/DinJ"/>
</dbReference>
<dbReference type="EMBL" id="JAJEQM010000014">
    <property type="protein sequence ID" value="MCC2211189.1"/>
    <property type="molecule type" value="Genomic_DNA"/>
</dbReference>
<dbReference type="InterPro" id="IPR013321">
    <property type="entry name" value="Arc_rbn_hlx_hlx"/>
</dbReference>